<proteinExistence type="inferred from homology"/>
<evidence type="ECO:0000313" key="11">
    <source>
        <dbReference type="Proteomes" id="UP000199662"/>
    </source>
</evidence>
<dbReference type="Pfam" id="PF16916">
    <property type="entry name" value="ZT_dimer"/>
    <property type="match status" value="1"/>
</dbReference>
<evidence type="ECO:0000256" key="3">
    <source>
        <dbReference type="ARBA" id="ARBA00022448"/>
    </source>
</evidence>
<feature type="transmembrane region" description="Helical" evidence="7">
    <location>
        <begin position="197"/>
        <end position="215"/>
    </location>
</feature>
<evidence type="ECO:0000256" key="6">
    <source>
        <dbReference type="ARBA" id="ARBA00023136"/>
    </source>
</evidence>
<dbReference type="InterPro" id="IPR027470">
    <property type="entry name" value="Cation_efflux_CTD"/>
</dbReference>
<dbReference type="PANTHER" id="PTHR43840:SF15">
    <property type="entry name" value="MITOCHONDRIAL METAL TRANSPORTER 1-RELATED"/>
    <property type="match status" value="1"/>
</dbReference>
<gene>
    <name evidence="10" type="ORF">SAMN05660742_11177</name>
</gene>
<dbReference type="GO" id="GO:0016020">
    <property type="term" value="C:membrane"/>
    <property type="evidence" value="ECO:0007669"/>
    <property type="project" value="UniProtKB-SubCell"/>
</dbReference>
<evidence type="ECO:0000256" key="5">
    <source>
        <dbReference type="ARBA" id="ARBA00022989"/>
    </source>
</evidence>
<reference evidence="10 11" key="1">
    <citation type="submission" date="2016-10" db="EMBL/GenBank/DDBJ databases">
        <authorList>
            <person name="de Groot N.N."/>
        </authorList>
    </citation>
    <scope>NUCLEOTIDE SEQUENCE [LARGE SCALE GENOMIC DNA]</scope>
    <source>
        <strain evidence="10 11">DSM 2179</strain>
    </source>
</reference>
<sequence>MTTALIKKFVPHYEQIHDSKVRASYGILAGSVGIIANILLFVFKLTAGLLSGAVSIVADAFNNLSDAGSSVVTLLGFKMAEKPPDFEHPFGHGRIEYLAGLFISIAIILVGVELFRTSLQKIFSPEEITVDFISGGILLASIVVKFWMAAFNKNLGKRIKSAAMEATSVDSLSDCVATTVVLIAMGVYYFTGINVDGFAGIGVALFVFYSGIMTAKDTLQPLLGQAPDADFVEAIEQIVNANPIVVGLHDLIVHDYGPGRRFVSLHVEVPASMDMMEAHELIDGIEYKLRRSCGCEVTIHMDPIIIDNPKLVLMRESVAQVIAKIDESIHMHDFRVTKSCNGFNLIFDVVVVFGFKYSDADLKKKIQADILVLNKTYNAVVKISHSYM</sequence>
<dbReference type="InterPro" id="IPR027469">
    <property type="entry name" value="Cation_efflux_TMD_sf"/>
</dbReference>
<dbReference type="NCBIfam" id="TIGR01297">
    <property type="entry name" value="CDF"/>
    <property type="match status" value="1"/>
</dbReference>
<evidence type="ECO:0000256" key="7">
    <source>
        <dbReference type="SAM" id="Phobius"/>
    </source>
</evidence>
<protein>
    <submittedName>
        <fullName evidence="10">Cation diffusion facilitator family transporter</fullName>
    </submittedName>
</protein>
<dbReference type="AlphaFoldDB" id="A0A1H7A764"/>
<feature type="transmembrane region" description="Helical" evidence="7">
    <location>
        <begin position="23"/>
        <end position="43"/>
    </location>
</feature>
<evidence type="ECO:0000259" key="8">
    <source>
        <dbReference type="Pfam" id="PF01545"/>
    </source>
</evidence>
<dbReference type="RefSeq" id="WP_091831887.1">
    <property type="nucleotide sequence ID" value="NZ_FNZK01000011.1"/>
</dbReference>
<evidence type="ECO:0000256" key="2">
    <source>
        <dbReference type="ARBA" id="ARBA00008114"/>
    </source>
</evidence>
<dbReference type="PANTHER" id="PTHR43840">
    <property type="entry name" value="MITOCHONDRIAL METAL TRANSPORTER 1-RELATED"/>
    <property type="match status" value="1"/>
</dbReference>
<name>A0A1H7A764_9FIRM</name>
<dbReference type="STRING" id="84035.SAMN05660742_11177"/>
<keyword evidence="11" id="KW-1185">Reference proteome</keyword>
<evidence type="ECO:0000313" key="10">
    <source>
        <dbReference type="EMBL" id="SEJ59737.1"/>
    </source>
</evidence>
<dbReference type="InterPro" id="IPR058533">
    <property type="entry name" value="Cation_efflux_TM"/>
</dbReference>
<evidence type="ECO:0000256" key="4">
    <source>
        <dbReference type="ARBA" id="ARBA00022692"/>
    </source>
</evidence>
<dbReference type="InterPro" id="IPR002524">
    <property type="entry name" value="Cation_efflux"/>
</dbReference>
<evidence type="ECO:0000256" key="1">
    <source>
        <dbReference type="ARBA" id="ARBA00004141"/>
    </source>
</evidence>
<organism evidence="10 11">
    <name type="scientific">Propionispira arboris</name>
    <dbReference type="NCBI Taxonomy" id="84035"/>
    <lineage>
        <taxon>Bacteria</taxon>
        <taxon>Bacillati</taxon>
        <taxon>Bacillota</taxon>
        <taxon>Negativicutes</taxon>
        <taxon>Selenomonadales</taxon>
        <taxon>Selenomonadaceae</taxon>
        <taxon>Propionispira</taxon>
    </lineage>
</organism>
<comment type="similarity">
    <text evidence="2">Belongs to the cation diffusion facilitator (CDF) transporter (TC 2.A.4) family.</text>
</comment>
<dbReference type="FunFam" id="1.20.1510.10:FF:000006">
    <property type="entry name" value="Divalent cation efflux transporter"/>
    <property type="match status" value="1"/>
</dbReference>
<comment type="subcellular location">
    <subcellularLocation>
        <location evidence="1">Membrane</location>
        <topology evidence="1">Multi-pass membrane protein</topology>
    </subcellularLocation>
</comment>
<keyword evidence="5 7" id="KW-1133">Transmembrane helix</keyword>
<dbReference type="Gene3D" id="1.20.1510.10">
    <property type="entry name" value="Cation efflux protein transmembrane domain"/>
    <property type="match status" value="1"/>
</dbReference>
<keyword evidence="6 7" id="KW-0472">Membrane</keyword>
<dbReference type="InterPro" id="IPR036837">
    <property type="entry name" value="Cation_efflux_CTD_sf"/>
</dbReference>
<dbReference type="EMBL" id="FNZK01000011">
    <property type="protein sequence ID" value="SEJ59737.1"/>
    <property type="molecule type" value="Genomic_DNA"/>
</dbReference>
<dbReference type="InterPro" id="IPR050291">
    <property type="entry name" value="CDF_Transporter"/>
</dbReference>
<evidence type="ECO:0000259" key="9">
    <source>
        <dbReference type="Pfam" id="PF16916"/>
    </source>
</evidence>
<feature type="domain" description="Cation efflux protein transmembrane" evidence="8">
    <location>
        <begin position="32"/>
        <end position="223"/>
    </location>
</feature>
<dbReference type="SUPFAM" id="SSF161111">
    <property type="entry name" value="Cation efflux protein transmembrane domain-like"/>
    <property type="match status" value="1"/>
</dbReference>
<keyword evidence="3" id="KW-0813">Transport</keyword>
<feature type="transmembrane region" description="Helical" evidence="7">
    <location>
        <begin position="95"/>
        <end position="112"/>
    </location>
</feature>
<feature type="transmembrane region" description="Helical" evidence="7">
    <location>
        <begin position="132"/>
        <end position="151"/>
    </location>
</feature>
<dbReference type="GO" id="GO:0008324">
    <property type="term" value="F:monoatomic cation transmembrane transporter activity"/>
    <property type="evidence" value="ECO:0007669"/>
    <property type="project" value="InterPro"/>
</dbReference>
<dbReference type="Gene3D" id="3.30.70.1350">
    <property type="entry name" value="Cation efflux protein, cytoplasmic domain"/>
    <property type="match status" value="1"/>
</dbReference>
<accession>A0A1H7A764</accession>
<dbReference type="SUPFAM" id="SSF160240">
    <property type="entry name" value="Cation efflux protein cytoplasmic domain-like"/>
    <property type="match status" value="1"/>
</dbReference>
<feature type="domain" description="Cation efflux protein cytoplasmic" evidence="9">
    <location>
        <begin position="227"/>
        <end position="303"/>
    </location>
</feature>
<keyword evidence="4 7" id="KW-0812">Transmembrane</keyword>
<dbReference type="Pfam" id="PF01545">
    <property type="entry name" value="Cation_efflux"/>
    <property type="match status" value="1"/>
</dbReference>
<dbReference type="Proteomes" id="UP000199662">
    <property type="component" value="Unassembled WGS sequence"/>
</dbReference>